<comment type="subcellular location">
    <subcellularLocation>
        <location evidence="1">Cytoplasm</location>
    </subcellularLocation>
</comment>
<keyword evidence="7 12" id="KW-0808">Transferase</keyword>
<evidence type="ECO:0000256" key="10">
    <source>
        <dbReference type="ARBA" id="ARBA00031323"/>
    </source>
</evidence>
<comment type="similarity">
    <text evidence="2">Belongs to the methyltransferase superfamily. L-isoaspartyl/D-aspartyl protein methyltransferase family.</text>
</comment>
<protein>
    <recommendedName>
        <fullName evidence="4">Protein-L-isoaspartate O-methyltransferase</fullName>
        <ecNumber evidence="3">2.1.1.77</ecNumber>
    </recommendedName>
    <alternativeName>
        <fullName evidence="11">L-isoaspartyl protein carboxyl methyltransferase</fullName>
    </alternativeName>
    <alternativeName>
        <fullName evidence="9">Protein L-isoaspartyl methyltransferase</fullName>
    </alternativeName>
    <alternativeName>
        <fullName evidence="10">Protein-beta-aspartate methyltransferase</fullName>
    </alternativeName>
</protein>
<evidence type="ECO:0000256" key="4">
    <source>
        <dbReference type="ARBA" id="ARBA00013346"/>
    </source>
</evidence>
<evidence type="ECO:0000313" key="12">
    <source>
        <dbReference type="EMBL" id="APH72409.1"/>
    </source>
</evidence>
<evidence type="ECO:0000256" key="1">
    <source>
        <dbReference type="ARBA" id="ARBA00004496"/>
    </source>
</evidence>
<dbReference type="RefSeq" id="WP_072605338.1">
    <property type="nucleotide sequence ID" value="NZ_CP018171.1"/>
</dbReference>
<dbReference type="GO" id="GO:0032259">
    <property type="term" value="P:methylation"/>
    <property type="evidence" value="ECO:0007669"/>
    <property type="project" value="UniProtKB-KW"/>
</dbReference>
<accession>A0A1L3SSM1</accession>
<organism evidence="12 13">
    <name type="scientific">Aquibium oceanicum</name>
    <dbReference type="NCBI Taxonomy" id="1670800"/>
    <lineage>
        <taxon>Bacteria</taxon>
        <taxon>Pseudomonadati</taxon>
        <taxon>Pseudomonadota</taxon>
        <taxon>Alphaproteobacteria</taxon>
        <taxon>Hyphomicrobiales</taxon>
        <taxon>Phyllobacteriaceae</taxon>
        <taxon>Aquibium</taxon>
    </lineage>
</organism>
<evidence type="ECO:0000256" key="8">
    <source>
        <dbReference type="ARBA" id="ARBA00022691"/>
    </source>
</evidence>
<dbReference type="Pfam" id="PF01135">
    <property type="entry name" value="PCMT"/>
    <property type="match status" value="1"/>
</dbReference>
<evidence type="ECO:0000256" key="7">
    <source>
        <dbReference type="ARBA" id="ARBA00022679"/>
    </source>
</evidence>
<gene>
    <name evidence="12" type="ORF">BSQ44_14365</name>
</gene>
<evidence type="ECO:0000313" key="13">
    <source>
        <dbReference type="Proteomes" id="UP000182840"/>
    </source>
</evidence>
<dbReference type="PANTHER" id="PTHR11579:SF0">
    <property type="entry name" value="PROTEIN-L-ISOASPARTATE(D-ASPARTATE) O-METHYLTRANSFERASE"/>
    <property type="match status" value="1"/>
</dbReference>
<keyword evidence="6 12" id="KW-0489">Methyltransferase</keyword>
<dbReference type="SUPFAM" id="SSF53335">
    <property type="entry name" value="S-adenosyl-L-methionine-dependent methyltransferases"/>
    <property type="match status" value="1"/>
</dbReference>
<sequence>MTVAVEDREGFAAFLLRMRGKGITRKEFVSAVEAVPRRNFVSGQWHGAAWSDRMIPIACGEALEGLDLQAQIIHALALEPHHKVLEIGTGSGFTAALMSRLASRIVSVDRYKTLVDQARQRLDALAIGNVTVRQADAMKGLPGEGPFDRIIAWTAFDNLPRTFVDQLTSGGVMIAPIGPGDDVQALARLSKVGSRFDREDIGKVRLQPVLPGIASKI</sequence>
<keyword evidence="8" id="KW-0949">S-adenosyl-L-methionine</keyword>
<dbReference type="KEGG" id="meso:BSQ44_14365"/>
<evidence type="ECO:0000256" key="5">
    <source>
        <dbReference type="ARBA" id="ARBA00022490"/>
    </source>
</evidence>
<evidence type="ECO:0000256" key="11">
    <source>
        <dbReference type="ARBA" id="ARBA00031350"/>
    </source>
</evidence>
<keyword evidence="13" id="KW-1185">Reference proteome</keyword>
<evidence type="ECO:0000256" key="3">
    <source>
        <dbReference type="ARBA" id="ARBA00011890"/>
    </source>
</evidence>
<dbReference type="EMBL" id="CP018171">
    <property type="protein sequence ID" value="APH72409.1"/>
    <property type="molecule type" value="Genomic_DNA"/>
</dbReference>
<dbReference type="Proteomes" id="UP000182840">
    <property type="component" value="Chromosome"/>
</dbReference>
<evidence type="ECO:0000256" key="6">
    <source>
        <dbReference type="ARBA" id="ARBA00022603"/>
    </source>
</evidence>
<keyword evidence="5" id="KW-0963">Cytoplasm</keyword>
<dbReference type="GO" id="GO:0004719">
    <property type="term" value="F:protein-L-isoaspartate (D-aspartate) O-methyltransferase activity"/>
    <property type="evidence" value="ECO:0007669"/>
    <property type="project" value="UniProtKB-EC"/>
</dbReference>
<dbReference type="InterPro" id="IPR000682">
    <property type="entry name" value="PCMT"/>
</dbReference>
<dbReference type="GO" id="GO:0005737">
    <property type="term" value="C:cytoplasm"/>
    <property type="evidence" value="ECO:0007669"/>
    <property type="project" value="UniProtKB-SubCell"/>
</dbReference>
<dbReference type="AlphaFoldDB" id="A0A1L3SSM1"/>
<dbReference type="InterPro" id="IPR029063">
    <property type="entry name" value="SAM-dependent_MTases_sf"/>
</dbReference>
<dbReference type="CDD" id="cd02440">
    <property type="entry name" value="AdoMet_MTases"/>
    <property type="match status" value="1"/>
</dbReference>
<reference evidence="13" key="1">
    <citation type="submission" date="2016-11" db="EMBL/GenBank/DDBJ databases">
        <title>Mesorhizobium oceanicum sp. nov., isolated from deep seawater in South China Sea.</title>
        <authorList>
            <person name="Fu G.-Y."/>
        </authorList>
    </citation>
    <scope>NUCLEOTIDE SEQUENCE [LARGE SCALE GENOMIC DNA]</scope>
    <source>
        <strain evidence="13">B7</strain>
    </source>
</reference>
<evidence type="ECO:0000256" key="9">
    <source>
        <dbReference type="ARBA" id="ARBA00030757"/>
    </source>
</evidence>
<dbReference type="PANTHER" id="PTHR11579">
    <property type="entry name" value="PROTEIN-L-ISOASPARTATE O-METHYLTRANSFERASE"/>
    <property type="match status" value="1"/>
</dbReference>
<name>A0A1L3SSM1_9HYPH</name>
<evidence type="ECO:0000256" key="2">
    <source>
        <dbReference type="ARBA" id="ARBA00005369"/>
    </source>
</evidence>
<proteinExistence type="inferred from homology"/>
<dbReference type="Gene3D" id="3.40.50.150">
    <property type="entry name" value="Vaccinia Virus protein VP39"/>
    <property type="match status" value="1"/>
</dbReference>
<dbReference type="STRING" id="1670800.BSQ44_14365"/>
<dbReference type="NCBIfam" id="NF001453">
    <property type="entry name" value="PRK00312.1"/>
    <property type="match status" value="1"/>
</dbReference>
<dbReference type="OrthoDB" id="9810066at2"/>
<dbReference type="EC" id="2.1.1.77" evidence="3"/>